<dbReference type="Proteomes" id="UP000821845">
    <property type="component" value="Chromosome 1"/>
</dbReference>
<dbReference type="EMBL" id="CM023481">
    <property type="protein sequence ID" value="KAH6946612.1"/>
    <property type="molecule type" value="Genomic_DNA"/>
</dbReference>
<organism evidence="1 2">
    <name type="scientific">Hyalomma asiaticum</name>
    <name type="common">Tick</name>
    <dbReference type="NCBI Taxonomy" id="266040"/>
    <lineage>
        <taxon>Eukaryota</taxon>
        <taxon>Metazoa</taxon>
        <taxon>Ecdysozoa</taxon>
        <taxon>Arthropoda</taxon>
        <taxon>Chelicerata</taxon>
        <taxon>Arachnida</taxon>
        <taxon>Acari</taxon>
        <taxon>Parasitiformes</taxon>
        <taxon>Ixodida</taxon>
        <taxon>Ixodoidea</taxon>
        <taxon>Ixodidae</taxon>
        <taxon>Hyalomminae</taxon>
        <taxon>Hyalomma</taxon>
    </lineage>
</organism>
<reference evidence="1" key="1">
    <citation type="submission" date="2020-05" db="EMBL/GenBank/DDBJ databases">
        <title>Large-scale comparative analyses of tick genomes elucidate their genetic diversity and vector capacities.</title>
        <authorList>
            <person name="Jia N."/>
            <person name="Wang J."/>
            <person name="Shi W."/>
            <person name="Du L."/>
            <person name="Sun Y."/>
            <person name="Zhan W."/>
            <person name="Jiang J."/>
            <person name="Wang Q."/>
            <person name="Zhang B."/>
            <person name="Ji P."/>
            <person name="Sakyi L.B."/>
            <person name="Cui X."/>
            <person name="Yuan T."/>
            <person name="Jiang B."/>
            <person name="Yang W."/>
            <person name="Lam T.T.-Y."/>
            <person name="Chang Q."/>
            <person name="Ding S."/>
            <person name="Wang X."/>
            <person name="Zhu J."/>
            <person name="Ruan X."/>
            <person name="Zhao L."/>
            <person name="Wei J."/>
            <person name="Que T."/>
            <person name="Du C."/>
            <person name="Cheng J."/>
            <person name="Dai P."/>
            <person name="Han X."/>
            <person name="Huang E."/>
            <person name="Gao Y."/>
            <person name="Liu J."/>
            <person name="Shao H."/>
            <person name="Ye R."/>
            <person name="Li L."/>
            <person name="Wei W."/>
            <person name="Wang X."/>
            <person name="Wang C."/>
            <person name="Yang T."/>
            <person name="Huo Q."/>
            <person name="Li W."/>
            <person name="Guo W."/>
            <person name="Chen H."/>
            <person name="Zhou L."/>
            <person name="Ni X."/>
            <person name="Tian J."/>
            <person name="Zhou Y."/>
            <person name="Sheng Y."/>
            <person name="Liu T."/>
            <person name="Pan Y."/>
            <person name="Xia L."/>
            <person name="Li J."/>
            <person name="Zhao F."/>
            <person name="Cao W."/>
        </authorList>
    </citation>
    <scope>NUCLEOTIDE SEQUENCE</scope>
    <source>
        <strain evidence="1">Hyas-2018</strain>
    </source>
</reference>
<accession>A0ACB7TMN1</accession>
<sequence length="540" mass="59502">MPIFPAIKLTLLAVTVARIQAALVEIPGDIIIGGLFPVHHRSGHSDCGAINGERGVQRLEAMLFALDRINQDPSLLNGISLGATILDSCSSGEHALKQTLQFVDPPAYTGSFKCADGSAPSLFKDKQKITGLIGGSYSEVSQKVASLLRLFHVPQVSPASTASSLGDKTRYDLFARTVPPDTLQAHVMVDIIQHFNWTYVSLVTSEGVYGDSGMISFLRDARAGNFCVAIVEVVPRLAEEATFDGIIQSLLRRSQARVVALFTHGEDSRALLAAAKRANASSHFVWVASDGWGTQAHVVEGLDDQDITAITVELDSRVIPEYDAYMKNLTVDNNKRNPWFREYWEDVFQCSVDPAQQNGSSTACADSLRLDESAGYRQGAKIQFVVDAVYAFAHALDEASKQLCRGQNETYCEAFRNLDGESLYMNYLLNTTFEDLVGSVVRFDQLGDGLVPYRIYNFRRLDNSSTYDYVPIGRWEPYTLHLDSDKVLWRTEDDRPPVSACSSDCNVGQIKLISPENRCCWVCSACGPLKTVIDEFTCSD</sequence>
<gene>
    <name evidence="1" type="ORF">HPB50_014203</name>
</gene>
<evidence type="ECO:0000313" key="2">
    <source>
        <dbReference type="Proteomes" id="UP000821845"/>
    </source>
</evidence>
<comment type="caution">
    <text evidence="1">The sequence shown here is derived from an EMBL/GenBank/DDBJ whole genome shotgun (WGS) entry which is preliminary data.</text>
</comment>
<proteinExistence type="predicted"/>
<keyword evidence="2" id="KW-1185">Reference proteome</keyword>
<name>A0ACB7TMN1_HYAAI</name>
<evidence type="ECO:0000313" key="1">
    <source>
        <dbReference type="EMBL" id="KAH6946612.1"/>
    </source>
</evidence>
<protein>
    <submittedName>
        <fullName evidence="1">Uncharacterized protein</fullName>
    </submittedName>
</protein>